<sequence length="306" mass="33731">MQLPLGFPPDASPQLAGIAWGFCRGDRPATLAMLEHLGTSDDSGLTAALMTLAALPPTDQILPAWLHDTPTHPMLQALRGARLIETAWAIRSRVNAEQVSDEQFEGFFARLRDAEQGLIEVCGRYPGFGAPWALRLRTARGLQLGLSEIERRYDRLNEHHPHHFDGQNQLLQSLCPKWFGTWAKVFAFGDRVSGEAPPGTPSRGFLALVAMECLVDPDSGPPAIGPDALHRAADESVWHPAFGRNPHAGELHTAFGILDVLHGFEGRAERHFAQLDAAPNERLMGYLADHFAHRVRQLAVHSRRLP</sequence>
<gene>
    <name evidence="1" type="ORF">AADG42_12610</name>
</gene>
<accession>A0ABZ3FSE8</accession>
<dbReference type="RefSeq" id="WP_425309561.1">
    <property type="nucleotide sequence ID" value="NZ_CP154795.1"/>
</dbReference>
<proteinExistence type="predicted"/>
<name>A0ABZ3FSE8_9ACTN</name>
<evidence type="ECO:0000313" key="1">
    <source>
        <dbReference type="EMBL" id="XAN08105.1"/>
    </source>
</evidence>
<protein>
    <submittedName>
        <fullName evidence="1">Uncharacterized protein</fullName>
    </submittedName>
</protein>
<organism evidence="1 2">
    <name type="scientific">Ammonicoccus fulvus</name>
    <dbReference type="NCBI Taxonomy" id="3138240"/>
    <lineage>
        <taxon>Bacteria</taxon>
        <taxon>Bacillati</taxon>
        <taxon>Actinomycetota</taxon>
        <taxon>Actinomycetes</taxon>
        <taxon>Propionibacteriales</taxon>
        <taxon>Propionibacteriaceae</taxon>
        <taxon>Ammonicoccus</taxon>
    </lineage>
</organism>
<evidence type="ECO:0000313" key="2">
    <source>
        <dbReference type="Proteomes" id="UP001442841"/>
    </source>
</evidence>
<reference evidence="1 2" key="1">
    <citation type="submission" date="2024-04" db="EMBL/GenBank/DDBJ databases">
        <title>Isolation of an actinomycete strain from pig manure.</title>
        <authorList>
            <person name="Gong T."/>
            <person name="Yu Z."/>
            <person name="An M."/>
            <person name="Wei C."/>
            <person name="Yang W."/>
            <person name="Liu L."/>
        </authorList>
    </citation>
    <scope>NUCLEOTIDE SEQUENCE [LARGE SCALE GENOMIC DNA]</scope>
    <source>
        <strain evidence="1 2">ZF39</strain>
    </source>
</reference>
<dbReference type="Proteomes" id="UP001442841">
    <property type="component" value="Chromosome"/>
</dbReference>
<keyword evidence="2" id="KW-1185">Reference proteome</keyword>
<dbReference type="EMBL" id="CP154795">
    <property type="protein sequence ID" value="XAN08105.1"/>
    <property type="molecule type" value="Genomic_DNA"/>
</dbReference>